<dbReference type="EMBL" id="CM047909">
    <property type="protein sequence ID" value="KAJ0078657.1"/>
    <property type="molecule type" value="Genomic_DNA"/>
</dbReference>
<evidence type="ECO:0000313" key="2">
    <source>
        <dbReference type="Proteomes" id="UP001164250"/>
    </source>
</evidence>
<proteinExistence type="predicted"/>
<sequence>MTQAVEEWYKQMPIITCTYLTAGIVTTNSCSLDIISPFNLCLHPTLVVKQYQFWRLITNFLFFRQMVKFLIDIGKNLLLPLSVSFASQLYCLRFTVETGMGSLACKGRHIKYTSTLTQILHSNSNVLVCQNL</sequence>
<keyword evidence="2" id="KW-1185">Reference proteome</keyword>
<name>A0ACC0ZVQ7_9ROSI</name>
<accession>A0ACC0ZVQ7</accession>
<dbReference type="Proteomes" id="UP001164250">
    <property type="component" value="Chromosome 13"/>
</dbReference>
<gene>
    <name evidence="1" type="ORF">Patl1_23400</name>
</gene>
<comment type="caution">
    <text evidence="1">The sequence shown here is derived from an EMBL/GenBank/DDBJ whole genome shotgun (WGS) entry which is preliminary data.</text>
</comment>
<evidence type="ECO:0000313" key="1">
    <source>
        <dbReference type="EMBL" id="KAJ0078657.1"/>
    </source>
</evidence>
<protein>
    <submittedName>
        <fullName evidence="1">Uncharacterized protein</fullName>
    </submittedName>
</protein>
<reference evidence="2" key="1">
    <citation type="journal article" date="2023" name="G3 (Bethesda)">
        <title>Genome assembly and association tests identify interacting loci associated with vigor, precocity, and sex in interspecific pistachio rootstocks.</title>
        <authorList>
            <person name="Palmer W."/>
            <person name="Jacygrad E."/>
            <person name="Sagayaradj S."/>
            <person name="Cavanaugh K."/>
            <person name="Han R."/>
            <person name="Bertier L."/>
            <person name="Beede B."/>
            <person name="Kafkas S."/>
            <person name="Golino D."/>
            <person name="Preece J."/>
            <person name="Michelmore R."/>
        </authorList>
    </citation>
    <scope>NUCLEOTIDE SEQUENCE [LARGE SCALE GENOMIC DNA]</scope>
</reference>
<organism evidence="1 2">
    <name type="scientific">Pistacia atlantica</name>
    <dbReference type="NCBI Taxonomy" id="434234"/>
    <lineage>
        <taxon>Eukaryota</taxon>
        <taxon>Viridiplantae</taxon>
        <taxon>Streptophyta</taxon>
        <taxon>Embryophyta</taxon>
        <taxon>Tracheophyta</taxon>
        <taxon>Spermatophyta</taxon>
        <taxon>Magnoliopsida</taxon>
        <taxon>eudicotyledons</taxon>
        <taxon>Gunneridae</taxon>
        <taxon>Pentapetalae</taxon>
        <taxon>rosids</taxon>
        <taxon>malvids</taxon>
        <taxon>Sapindales</taxon>
        <taxon>Anacardiaceae</taxon>
        <taxon>Pistacia</taxon>
    </lineage>
</organism>